<dbReference type="EMBL" id="JACHLK010000003">
    <property type="protein sequence ID" value="MBB6559268.1"/>
    <property type="molecule type" value="Genomic_DNA"/>
</dbReference>
<dbReference type="InterPro" id="IPR001387">
    <property type="entry name" value="Cro/C1-type_HTH"/>
</dbReference>
<dbReference type="PROSITE" id="PS50943">
    <property type="entry name" value="HTH_CROC1"/>
    <property type="match status" value="1"/>
</dbReference>
<dbReference type="SMART" id="SM00530">
    <property type="entry name" value="HTH_XRE"/>
    <property type="match status" value="1"/>
</dbReference>
<sequence length="126" mass="13893">MSELEHQCFGALIFDLRQKLGMSQRELALRARVPPSVVCELENSRRLPPNDRTVNALAHALQAKPLEAQKLTEAASRERAAIGLKVAKATPRHVAELLRDIAALGNQLSHAQTRTLRAALQEVAMK</sequence>
<dbReference type="InterPro" id="IPR010982">
    <property type="entry name" value="Lambda_DNA-bd_dom_sf"/>
</dbReference>
<protein>
    <submittedName>
        <fullName evidence="2">Transcriptional regulator with XRE-family HTH domain</fullName>
    </submittedName>
</protein>
<dbReference type="Gene3D" id="1.10.260.40">
    <property type="entry name" value="lambda repressor-like DNA-binding domains"/>
    <property type="match status" value="1"/>
</dbReference>
<dbReference type="CDD" id="cd00093">
    <property type="entry name" value="HTH_XRE"/>
    <property type="match status" value="1"/>
</dbReference>
<dbReference type="RefSeq" id="WP_184856696.1">
    <property type="nucleotide sequence ID" value="NZ_JACHLK010000003.1"/>
</dbReference>
<evidence type="ECO:0000313" key="2">
    <source>
        <dbReference type="EMBL" id="MBB6559268.1"/>
    </source>
</evidence>
<evidence type="ECO:0000259" key="1">
    <source>
        <dbReference type="PROSITE" id="PS50943"/>
    </source>
</evidence>
<name>A0A7X0PCA0_9BURK</name>
<dbReference type="Proteomes" id="UP000575083">
    <property type="component" value="Unassembled WGS sequence"/>
</dbReference>
<keyword evidence="3" id="KW-1185">Reference proteome</keyword>
<feature type="domain" description="HTH cro/C1-type" evidence="1">
    <location>
        <begin position="16"/>
        <end position="69"/>
    </location>
</feature>
<dbReference type="GO" id="GO:0003677">
    <property type="term" value="F:DNA binding"/>
    <property type="evidence" value="ECO:0007669"/>
    <property type="project" value="InterPro"/>
</dbReference>
<comment type="caution">
    <text evidence="2">The sequence shown here is derived from an EMBL/GenBank/DDBJ whole genome shotgun (WGS) entry which is preliminary data.</text>
</comment>
<evidence type="ECO:0000313" key="3">
    <source>
        <dbReference type="Proteomes" id="UP000575083"/>
    </source>
</evidence>
<dbReference type="AlphaFoldDB" id="A0A7X0PCA0"/>
<reference evidence="2 3" key="1">
    <citation type="submission" date="2020-08" db="EMBL/GenBank/DDBJ databases">
        <title>Functional genomics of gut bacteria from endangered species of beetles.</title>
        <authorList>
            <person name="Carlos-Shanley C."/>
        </authorList>
    </citation>
    <scope>NUCLEOTIDE SEQUENCE [LARGE SCALE GENOMIC DNA]</scope>
    <source>
        <strain evidence="2 3">S00198</strain>
    </source>
</reference>
<proteinExistence type="predicted"/>
<dbReference type="SUPFAM" id="SSF47413">
    <property type="entry name" value="lambda repressor-like DNA-binding domains"/>
    <property type="match status" value="1"/>
</dbReference>
<organism evidence="2 3">
    <name type="scientific">Acidovorax soli</name>
    <dbReference type="NCBI Taxonomy" id="592050"/>
    <lineage>
        <taxon>Bacteria</taxon>
        <taxon>Pseudomonadati</taxon>
        <taxon>Pseudomonadota</taxon>
        <taxon>Betaproteobacteria</taxon>
        <taxon>Burkholderiales</taxon>
        <taxon>Comamonadaceae</taxon>
        <taxon>Acidovorax</taxon>
    </lineage>
</organism>
<dbReference type="Pfam" id="PF01381">
    <property type="entry name" value="HTH_3"/>
    <property type="match status" value="1"/>
</dbReference>
<accession>A0A7X0PCA0</accession>
<gene>
    <name evidence="2" type="ORF">HNP48_001935</name>
</gene>